<organism evidence="1 2">
    <name type="scientific">Novipirellula rosea</name>
    <dbReference type="NCBI Taxonomy" id="1031540"/>
    <lineage>
        <taxon>Bacteria</taxon>
        <taxon>Pseudomonadati</taxon>
        <taxon>Planctomycetota</taxon>
        <taxon>Planctomycetia</taxon>
        <taxon>Pirellulales</taxon>
        <taxon>Pirellulaceae</taxon>
        <taxon>Novipirellula</taxon>
    </lineage>
</organism>
<gene>
    <name evidence="1" type="ORF">GCM10023156_57880</name>
</gene>
<dbReference type="Pfam" id="PF04229">
    <property type="entry name" value="GrpB"/>
    <property type="match status" value="1"/>
</dbReference>
<dbReference type="InterPro" id="IPR043519">
    <property type="entry name" value="NT_sf"/>
</dbReference>
<evidence type="ECO:0000313" key="2">
    <source>
        <dbReference type="Proteomes" id="UP001500840"/>
    </source>
</evidence>
<protein>
    <submittedName>
        <fullName evidence="1">GrpB family protein</fullName>
    </submittedName>
</protein>
<evidence type="ECO:0000313" key="1">
    <source>
        <dbReference type="EMBL" id="GAA4467670.1"/>
    </source>
</evidence>
<keyword evidence="2" id="KW-1185">Reference proteome</keyword>
<dbReference type="SUPFAM" id="SSF81301">
    <property type="entry name" value="Nucleotidyltransferase"/>
    <property type="match status" value="1"/>
</dbReference>
<name>A0ABP8NK43_9BACT</name>
<dbReference type="EMBL" id="BAABGA010000090">
    <property type="protein sequence ID" value="GAA4467670.1"/>
    <property type="molecule type" value="Genomic_DNA"/>
</dbReference>
<proteinExistence type="predicted"/>
<dbReference type="PANTHER" id="PTHR34822:SF1">
    <property type="entry name" value="GRPB FAMILY PROTEIN"/>
    <property type="match status" value="1"/>
</dbReference>
<reference evidence="2" key="1">
    <citation type="journal article" date="2019" name="Int. J. Syst. Evol. Microbiol.">
        <title>The Global Catalogue of Microorganisms (GCM) 10K type strain sequencing project: providing services to taxonomists for standard genome sequencing and annotation.</title>
        <authorList>
            <consortium name="The Broad Institute Genomics Platform"/>
            <consortium name="The Broad Institute Genome Sequencing Center for Infectious Disease"/>
            <person name="Wu L."/>
            <person name="Ma J."/>
        </authorList>
    </citation>
    <scope>NUCLEOTIDE SEQUENCE [LARGE SCALE GENOMIC DNA]</scope>
    <source>
        <strain evidence="2">JCM 17759</strain>
    </source>
</reference>
<accession>A0ABP8NK43</accession>
<dbReference type="Proteomes" id="UP001500840">
    <property type="component" value="Unassembled WGS sequence"/>
</dbReference>
<sequence>MASHPVRLMHFDPRWRQEFEQTRSSILLSCEGRVVDVVHVGSTSISGLIARPTIDVLAGVNDVAMMESAALLIEGLNFRRGKTPDWAGAAIALFKPRYVTPDQPDPTHCVYLMQTSTPAWIQAVSIRDYLRQNAESALDFEEAKVRRWRHGEGDLQQYEADKAIFFAHLKDQIDAS</sequence>
<dbReference type="RefSeq" id="WP_339940342.1">
    <property type="nucleotide sequence ID" value="NZ_BAABGA010000090.1"/>
</dbReference>
<comment type="caution">
    <text evidence="1">The sequence shown here is derived from an EMBL/GenBank/DDBJ whole genome shotgun (WGS) entry which is preliminary data.</text>
</comment>
<dbReference type="PANTHER" id="PTHR34822">
    <property type="entry name" value="GRPB DOMAIN PROTEIN (AFU_ORTHOLOGUE AFUA_1G01530)"/>
    <property type="match status" value="1"/>
</dbReference>
<dbReference type="Gene3D" id="3.30.460.10">
    <property type="entry name" value="Beta Polymerase, domain 2"/>
    <property type="match status" value="1"/>
</dbReference>
<dbReference type="InterPro" id="IPR007344">
    <property type="entry name" value="GrpB/CoaE"/>
</dbReference>